<evidence type="ECO:0000256" key="3">
    <source>
        <dbReference type="ARBA" id="ARBA00022692"/>
    </source>
</evidence>
<evidence type="ECO:0000256" key="2">
    <source>
        <dbReference type="ARBA" id="ARBA00009399"/>
    </source>
</evidence>
<dbReference type="Pfam" id="PF04138">
    <property type="entry name" value="GtrA_DPMS_TM"/>
    <property type="match status" value="1"/>
</dbReference>
<evidence type="ECO:0000259" key="7">
    <source>
        <dbReference type="Pfam" id="PF04138"/>
    </source>
</evidence>
<protein>
    <submittedName>
        <fullName evidence="8">GtrA-like protein</fullName>
    </submittedName>
</protein>
<feature type="transmembrane region" description="Helical" evidence="6">
    <location>
        <begin position="143"/>
        <end position="162"/>
    </location>
</feature>
<comment type="subcellular location">
    <subcellularLocation>
        <location evidence="1">Membrane</location>
        <topology evidence="1">Multi-pass membrane protein</topology>
    </subcellularLocation>
</comment>
<dbReference type="InterPro" id="IPR051401">
    <property type="entry name" value="GtrA_CellWall_Glycosyl"/>
</dbReference>
<gene>
    <name evidence="8" type="primary">hasE</name>
</gene>
<dbReference type="PANTHER" id="PTHR38459:SF1">
    <property type="entry name" value="PROPHAGE BACTOPRENOL-LINKED GLUCOSE TRANSLOCASE HOMOLOG"/>
    <property type="match status" value="1"/>
</dbReference>
<dbReference type="PANTHER" id="PTHR38459">
    <property type="entry name" value="PROPHAGE BACTOPRENOL-LINKED GLUCOSE TRANSLOCASE HOMOLOG"/>
    <property type="match status" value="1"/>
</dbReference>
<dbReference type="GO" id="GO:0000271">
    <property type="term" value="P:polysaccharide biosynthetic process"/>
    <property type="evidence" value="ECO:0007669"/>
    <property type="project" value="InterPro"/>
</dbReference>
<comment type="similarity">
    <text evidence="2">Belongs to the GtrA family.</text>
</comment>
<dbReference type="AlphaFoldDB" id="A0A024BTQ7"/>
<dbReference type="InterPro" id="IPR007267">
    <property type="entry name" value="GtrA_DPMS_TM"/>
</dbReference>
<evidence type="ECO:0000256" key="1">
    <source>
        <dbReference type="ARBA" id="ARBA00004141"/>
    </source>
</evidence>
<keyword evidence="5 6" id="KW-0472">Membrane</keyword>
<proteinExistence type="inferred from homology"/>
<dbReference type="GO" id="GO:0005886">
    <property type="term" value="C:plasma membrane"/>
    <property type="evidence" value="ECO:0007669"/>
    <property type="project" value="TreeGrafter"/>
</dbReference>
<evidence type="ECO:0000256" key="4">
    <source>
        <dbReference type="ARBA" id="ARBA00022989"/>
    </source>
</evidence>
<sequence>MILKVKLSIEKKAMNHFLEITNLINRLQLSSSWVFLSRLVRFAIVGLSGVFVDLGVFYFLHTFLGWLLTPSGMLSTEVAIINNFLWNDVWTFGDISDSQQLDNKQLQRFFKFNLICFFGLILNSLIVNFLVYKFEINEYMAKLIAIICVTFWNFGINLRLNWQIKETTES</sequence>
<keyword evidence="3 6" id="KW-0812">Transmembrane</keyword>
<keyword evidence="4 6" id="KW-1133">Transmembrane helix</keyword>
<evidence type="ECO:0000256" key="5">
    <source>
        <dbReference type="ARBA" id="ARBA00023136"/>
    </source>
</evidence>
<accession>A0A024BTQ7</accession>
<name>A0A024BTQ7_9NOST</name>
<evidence type="ECO:0000256" key="6">
    <source>
        <dbReference type="SAM" id="Phobius"/>
    </source>
</evidence>
<organism evidence="8">
    <name type="scientific">Anabaena sp. Syke748</name>
    <dbReference type="NCBI Taxonomy" id="1497395"/>
    <lineage>
        <taxon>Bacteria</taxon>
        <taxon>Bacillati</taxon>
        <taxon>Cyanobacteriota</taxon>
        <taxon>Cyanophyceae</taxon>
        <taxon>Nostocales</taxon>
        <taxon>Nostocaceae</taxon>
        <taxon>Anabaena</taxon>
    </lineage>
</organism>
<feature type="transmembrane region" description="Helical" evidence="6">
    <location>
        <begin position="39"/>
        <end position="60"/>
    </location>
</feature>
<feature type="domain" description="GtrA/DPMS transmembrane" evidence="7">
    <location>
        <begin position="41"/>
        <end position="160"/>
    </location>
</feature>
<reference evidence="8" key="1">
    <citation type="journal article" date="2014" name="Proc. Natl. Acad. Sci. U.S.A.">
        <title>Hassallidins, antifungal glycolipopeptides, are widespread among cyanobacteria and are the end-product of a nonribosomal pathway.</title>
        <authorList>
            <person name="Vestola J."/>
            <person name="Shishido T.K."/>
            <person name="Jokela J."/>
            <person name="Fewer D.P."/>
            <person name="Aitio O."/>
            <person name="Permi P."/>
            <person name="Wahlsten M."/>
            <person name="Wang H."/>
            <person name="Rouhiainen L."/>
            <person name="Sivonen K."/>
        </authorList>
    </citation>
    <scope>NUCLEOTIDE SEQUENCE</scope>
</reference>
<evidence type="ECO:0000313" key="8">
    <source>
        <dbReference type="EMBL" id="AHZ20764.1"/>
    </source>
</evidence>
<feature type="transmembrane region" description="Helical" evidence="6">
    <location>
        <begin position="112"/>
        <end position="131"/>
    </location>
</feature>
<dbReference type="EMBL" id="KJ502174">
    <property type="protein sequence ID" value="AHZ20764.1"/>
    <property type="molecule type" value="Genomic_DNA"/>
</dbReference>